<organism evidence="2 3">
    <name type="scientific">Lachnellula arida</name>
    <dbReference type="NCBI Taxonomy" id="1316785"/>
    <lineage>
        <taxon>Eukaryota</taxon>
        <taxon>Fungi</taxon>
        <taxon>Dikarya</taxon>
        <taxon>Ascomycota</taxon>
        <taxon>Pezizomycotina</taxon>
        <taxon>Leotiomycetes</taxon>
        <taxon>Helotiales</taxon>
        <taxon>Lachnaceae</taxon>
        <taxon>Lachnellula</taxon>
    </lineage>
</organism>
<gene>
    <name evidence="2" type="ORF">LARI1_G002898</name>
</gene>
<keyword evidence="3" id="KW-1185">Reference proteome</keyword>
<evidence type="ECO:0000256" key="1">
    <source>
        <dbReference type="SAM" id="MobiDB-lite"/>
    </source>
</evidence>
<feature type="compositionally biased region" description="Polar residues" evidence="1">
    <location>
        <begin position="309"/>
        <end position="320"/>
    </location>
</feature>
<feature type="region of interest" description="Disordered" evidence="1">
    <location>
        <begin position="1"/>
        <end position="396"/>
    </location>
</feature>
<feature type="compositionally biased region" description="Low complexity" evidence="1">
    <location>
        <begin position="74"/>
        <end position="101"/>
    </location>
</feature>
<reference evidence="2 3" key="1">
    <citation type="submission" date="2018-05" db="EMBL/GenBank/DDBJ databases">
        <title>Whole genome sequencing for identification of molecular markers to develop diagnostic detection tools for the regulated plant pathogen Lachnellula willkommii.</title>
        <authorList>
            <person name="Giroux E."/>
            <person name="Bilodeau G."/>
        </authorList>
    </citation>
    <scope>NUCLEOTIDE SEQUENCE [LARGE SCALE GENOMIC DNA]</scope>
    <source>
        <strain evidence="2 3">CBS 203.66</strain>
    </source>
</reference>
<feature type="compositionally biased region" description="Pro residues" evidence="1">
    <location>
        <begin position="291"/>
        <end position="302"/>
    </location>
</feature>
<feature type="compositionally biased region" description="Polar residues" evidence="1">
    <location>
        <begin position="249"/>
        <end position="264"/>
    </location>
</feature>
<dbReference type="Proteomes" id="UP000469559">
    <property type="component" value="Unassembled WGS sequence"/>
</dbReference>
<protein>
    <submittedName>
        <fullName evidence="2">Uncharacterized protein</fullName>
    </submittedName>
</protein>
<feature type="compositionally biased region" description="Pro residues" evidence="1">
    <location>
        <begin position="364"/>
        <end position="381"/>
    </location>
</feature>
<feature type="compositionally biased region" description="Polar residues" evidence="1">
    <location>
        <begin position="339"/>
        <end position="350"/>
    </location>
</feature>
<dbReference type="EMBL" id="QGMF01000154">
    <property type="protein sequence ID" value="TVY18686.1"/>
    <property type="molecule type" value="Genomic_DNA"/>
</dbReference>
<comment type="caution">
    <text evidence="2">The sequence shown here is derived from an EMBL/GenBank/DDBJ whole genome shotgun (WGS) entry which is preliminary data.</text>
</comment>
<evidence type="ECO:0000313" key="2">
    <source>
        <dbReference type="EMBL" id="TVY18686.1"/>
    </source>
</evidence>
<sequence length="476" mass="51985">MASILPETPGRGRSRFTKALPTAPRETSPISMKLNFLHSPLPPLPKDAMLPRMSIRRRPVGASKKEHSNTGTPSIASVSSVYSDSPRSISDSSRNSRESLSGGDSESGPTPPLPQKDEQEKEVAKSIESPKHILASPSAGFVSSPPRPEIWRRRSVRSDKSIRFPELKLESSNGSTTSPPKRQGPPPERSLPAIPFTLPKSTGRKPVPARPAPPQPDFMGNKLSKLKEKHGRNKSNVSINKEEEAITKTGGTPNGTASLQNSPFTRLPTPDYHDTHKQRTATPQGLSPRTPHTPPDEAPPELPSRSESRLMSNGNANASRPSLLTTHTHTRESSETLTITSEPRVTRSPQPQKPYMTSRIITPQPSPSPLSSPPLNSPPPSRIYFPTQGPPAPPGKIFPGAPLGIVQLQCYQSHRFMRSTKNTMCPTACMICQKQDRDLRWRCSWCCLSACGACMKVLASVPGKDLQVCLERLGRR</sequence>
<dbReference type="OrthoDB" id="5425130at2759"/>
<name>A0A8T9BGY9_9HELO</name>
<feature type="compositionally biased region" description="Basic and acidic residues" evidence="1">
    <location>
        <begin position="115"/>
        <end position="131"/>
    </location>
</feature>
<evidence type="ECO:0000313" key="3">
    <source>
        <dbReference type="Proteomes" id="UP000469559"/>
    </source>
</evidence>
<proteinExistence type="predicted"/>
<accession>A0A8T9BGY9</accession>
<feature type="compositionally biased region" description="Polar residues" evidence="1">
    <location>
        <begin position="170"/>
        <end position="180"/>
    </location>
</feature>
<dbReference type="AlphaFoldDB" id="A0A8T9BGY9"/>
<feature type="compositionally biased region" description="Basic and acidic residues" evidence="1">
    <location>
        <begin position="149"/>
        <end position="169"/>
    </location>
</feature>